<accession>A0A1Y6C7F9</accession>
<reference evidence="3 4" key="1">
    <citation type="submission" date="2017-04" db="EMBL/GenBank/DDBJ databases">
        <authorList>
            <person name="Afonso C.L."/>
            <person name="Miller P.J."/>
            <person name="Scott M.A."/>
            <person name="Spackman E."/>
            <person name="Goraichik I."/>
            <person name="Dimitrov K.M."/>
            <person name="Suarez D.L."/>
            <person name="Swayne D.E."/>
        </authorList>
    </citation>
    <scope>NUCLEOTIDE SEQUENCE [LARGE SCALE GENOMIC DNA]</scope>
    <source>
        <strain evidence="3 4">USBA 355</strain>
    </source>
</reference>
<evidence type="ECO:0000313" key="3">
    <source>
        <dbReference type="EMBL" id="SMF40584.1"/>
    </source>
</evidence>
<dbReference type="PANTHER" id="PTHR44051">
    <property type="entry name" value="GLUTATHIONE S-TRANSFERASE-RELATED"/>
    <property type="match status" value="1"/>
</dbReference>
<keyword evidence="3" id="KW-0808">Transferase</keyword>
<dbReference type="Gene3D" id="1.20.1050.10">
    <property type="match status" value="1"/>
</dbReference>
<feature type="domain" description="GST N-terminal" evidence="1">
    <location>
        <begin position="17"/>
        <end position="99"/>
    </location>
</feature>
<dbReference type="SUPFAM" id="SSF52833">
    <property type="entry name" value="Thioredoxin-like"/>
    <property type="match status" value="1"/>
</dbReference>
<dbReference type="InterPro" id="IPR004045">
    <property type="entry name" value="Glutathione_S-Trfase_N"/>
</dbReference>
<dbReference type="GO" id="GO:0016740">
    <property type="term" value="F:transferase activity"/>
    <property type="evidence" value="ECO:0007669"/>
    <property type="project" value="UniProtKB-KW"/>
</dbReference>
<dbReference type="RefSeq" id="WP_085123859.1">
    <property type="nucleotide sequence ID" value="NZ_FWZX01000014.1"/>
</dbReference>
<sequence length="226" mass="25714">MDFTLSEAEMAEAKPVKPAYTLYWSPGTASLAPLTILEEVGVPYELVRVDTRKGEHRDAAYRAIHPYGKVPAMMLPDGRPLFESAAICLHLGEAYPQYGLVPESRNHDRARLYQWMFFAADTLYPSYQRWYHADHYIEGEAEQAKLKARTLELLDEQWAVIETQAARREWLVGNRFSIADIYVAMLSTWHPDPAGFARRFPETRAIAEAVAERPSWQRALALNGGS</sequence>
<dbReference type="AlphaFoldDB" id="A0A1Y6C7F9"/>
<keyword evidence="4" id="KW-1185">Reference proteome</keyword>
<dbReference type="SFLD" id="SFLDG01150">
    <property type="entry name" value="Main.1:_Beta-like"/>
    <property type="match status" value="1"/>
</dbReference>
<dbReference type="InterPro" id="IPR036282">
    <property type="entry name" value="Glutathione-S-Trfase_C_sf"/>
</dbReference>
<dbReference type="InterPro" id="IPR010987">
    <property type="entry name" value="Glutathione-S-Trfase_C-like"/>
</dbReference>
<evidence type="ECO:0000313" key="4">
    <source>
        <dbReference type="Proteomes" id="UP000192917"/>
    </source>
</evidence>
<gene>
    <name evidence="3" type="ORF">SAMN05428998_11431</name>
</gene>
<evidence type="ECO:0000259" key="2">
    <source>
        <dbReference type="PROSITE" id="PS50405"/>
    </source>
</evidence>
<organism evidence="3 4">
    <name type="scientific">Tistlia consotensis USBA 355</name>
    <dbReference type="NCBI Taxonomy" id="560819"/>
    <lineage>
        <taxon>Bacteria</taxon>
        <taxon>Pseudomonadati</taxon>
        <taxon>Pseudomonadota</taxon>
        <taxon>Alphaproteobacteria</taxon>
        <taxon>Rhodospirillales</taxon>
        <taxon>Rhodovibrionaceae</taxon>
        <taxon>Tistlia</taxon>
    </lineage>
</organism>
<dbReference type="SFLD" id="SFLDS00019">
    <property type="entry name" value="Glutathione_Transferase_(cytos"/>
    <property type="match status" value="1"/>
</dbReference>
<dbReference type="Gene3D" id="3.40.30.10">
    <property type="entry name" value="Glutaredoxin"/>
    <property type="match status" value="1"/>
</dbReference>
<dbReference type="PROSITE" id="PS50405">
    <property type="entry name" value="GST_CTER"/>
    <property type="match status" value="1"/>
</dbReference>
<proteinExistence type="predicted"/>
<dbReference type="InterPro" id="IPR004046">
    <property type="entry name" value="GST_C"/>
</dbReference>
<dbReference type="EMBL" id="FWZX01000014">
    <property type="protein sequence ID" value="SMF40584.1"/>
    <property type="molecule type" value="Genomic_DNA"/>
</dbReference>
<evidence type="ECO:0000259" key="1">
    <source>
        <dbReference type="PROSITE" id="PS50404"/>
    </source>
</evidence>
<name>A0A1Y6C7F9_9PROT</name>
<feature type="domain" description="GST C-terminal" evidence="2">
    <location>
        <begin position="105"/>
        <end position="226"/>
    </location>
</feature>
<dbReference type="CDD" id="cd03057">
    <property type="entry name" value="GST_N_Beta"/>
    <property type="match status" value="1"/>
</dbReference>
<dbReference type="Pfam" id="PF13409">
    <property type="entry name" value="GST_N_2"/>
    <property type="match status" value="1"/>
</dbReference>
<dbReference type="Pfam" id="PF00043">
    <property type="entry name" value="GST_C"/>
    <property type="match status" value="1"/>
</dbReference>
<dbReference type="InterPro" id="IPR036249">
    <property type="entry name" value="Thioredoxin-like_sf"/>
</dbReference>
<dbReference type="PROSITE" id="PS50404">
    <property type="entry name" value="GST_NTER"/>
    <property type="match status" value="1"/>
</dbReference>
<dbReference type="SFLD" id="SFLDG00358">
    <property type="entry name" value="Main_(cytGST)"/>
    <property type="match status" value="1"/>
</dbReference>
<dbReference type="InterPro" id="IPR040079">
    <property type="entry name" value="Glutathione_S-Trfase"/>
</dbReference>
<dbReference type="PANTHER" id="PTHR44051:SF8">
    <property type="entry name" value="GLUTATHIONE S-TRANSFERASE GSTA"/>
    <property type="match status" value="1"/>
</dbReference>
<dbReference type="STRING" id="560819.SAMN05428998_11431"/>
<protein>
    <submittedName>
        <fullName evidence="3">Glutathione S-transferase</fullName>
    </submittedName>
</protein>
<dbReference type="Proteomes" id="UP000192917">
    <property type="component" value="Unassembled WGS sequence"/>
</dbReference>
<dbReference type="SUPFAM" id="SSF47616">
    <property type="entry name" value="GST C-terminal domain-like"/>
    <property type="match status" value="1"/>
</dbReference>